<evidence type="ECO:0000313" key="2">
    <source>
        <dbReference type="EMBL" id="JAA91565.1"/>
    </source>
</evidence>
<accession>S4PR97</accession>
<evidence type="ECO:0000256" key="1">
    <source>
        <dbReference type="SAM" id="SignalP"/>
    </source>
</evidence>
<proteinExistence type="predicted"/>
<organism evidence="2">
    <name type="scientific">Pararge aegeria</name>
    <name type="common">speckled wood butterfly</name>
    <dbReference type="NCBI Taxonomy" id="116150"/>
    <lineage>
        <taxon>Eukaryota</taxon>
        <taxon>Metazoa</taxon>
        <taxon>Ecdysozoa</taxon>
        <taxon>Arthropoda</taxon>
        <taxon>Hexapoda</taxon>
        <taxon>Insecta</taxon>
        <taxon>Pterygota</taxon>
        <taxon>Neoptera</taxon>
        <taxon>Endopterygota</taxon>
        <taxon>Lepidoptera</taxon>
        <taxon>Glossata</taxon>
        <taxon>Ditrysia</taxon>
        <taxon>Papilionoidea</taxon>
        <taxon>Nymphalidae</taxon>
        <taxon>Satyrinae</taxon>
        <taxon>Satyrini</taxon>
        <taxon>Parargina</taxon>
        <taxon>Pararge</taxon>
    </lineage>
</organism>
<reference evidence="2" key="1">
    <citation type="journal article" date="2013" name="BMC Genomics">
        <title>Unscrambling butterfly oogenesis.</title>
        <authorList>
            <person name="Carter J.M."/>
            <person name="Baker S.C."/>
            <person name="Pink R."/>
            <person name="Carter D.R."/>
            <person name="Collins A."/>
            <person name="Tomlin J."/>
            <person name="Gibbs M."/>
            <person name="Breuker C.J."/>
        </authorList>
    </citation>
    <scope>NUCLEOTIDE SEQUENCE</scope>
    <source>
        <tissue evidence="2">Ovary</tissue>
    </source>
</reference>
<dbReference type="EMBL" id="GAIX01000995">
    <property type="protein sequence ID" value="JAA91565.1"/>
    <property type="molecule type" value="Transcribed_RNA"/>
</dbReference>
<sequence length="101" mass="11830">MHTHKFPGCFFCSKWLRLLFASLFSTIPVASPSARWNDIGIDLRSSVIWQLRVFLCLPNVSDVKRLRFQCLEIGDNRDIPFRIDAQTLESLSYYTHKFTFV</sequence>
<reference evidence="2" key="2">
    <citation type="submission" date="2013-05" db="EMBL/GenBank/DDBJ databases">
        <authorList>
            <person name="Carter J.-M."/>
            <person name="Baker S.C."/>
            <person name="Pink R."/>
            <person name="Carter D.R.F."/>
            <person name="Collins A."/>
            <person name="Tomlin J."/>
            <person name="Gibbs M."/>
            <person name="Breuker C.J."/>
        </authorList>
    </citation>
    <scope>NUCLEOTIDE SEQUENCE</scope>
    <source>
        <tissue evidence="2">Ovary</tissue>
    </source>
</reference>
<feature type="non-terminal residue" evidence="2">
    <location>
        <position position="101"/>
    </location>
</feature>
<evidence type="ECO:0008006" key="3">
    <source>
        <dbReference type="Google" id="ProtNLM"/>
    </source>
</evidence>
<feature type="signal peptide" evidence="1">
    <location>
        <begin position="1"/>
        <end position="21"/>
    </location>
</feature>
<feature type="chain" id="PRO_5004522547" description="Secreted protein" evidence="1">
    <location>
        <begin position="22"/>
        <end position="101"/>
    </location>
</feature>
<protein>
    <recommendedName>
        <fullName evidence="3">Secreted protein</fullName>
    </recommendedName>
</protein>
<name>S4PR97_9NEOP</name>
<dbReference type="AlphaFoldDB" id="S4PR97"/>
<keyword evidence="1" id="KW-0732">Signal</keyword>